<evidence type="ECO:0000313" key="3">
    <source>
        <dbReference type="Proteomes" id="UP000490535"/>
    </source>
</evidence>
<sequence length="345" mass="40045">MALDQIWKRQLALVTYGNQYLTQEISFSRWVNHAIFNQHAFGFRDLITQHLLAQHFQIWLEGLKKQGISRISLHSSSLLNDEQNPNANVELLAIPHFIVSHDAQKKTAWIFGKEIAEWYSAENDYEAPEQQRPDIRTEIFWRYELNPKLIKRIEQDLVSPNWDDIQVYTDNELFDSLYAKGFPEPLHKDLPYYGLSDAEYTMTDSSLKLALLPSDDQADYANETFYRFDALEDFISAKLKHPYDENEQVLSPEQQMNLRHFLQKIEDLKAKFIVKVANHYQSARLTPKAIASPFDNIDHIKTEKRSILNSNPPQSNQGHKPAKTGVFALIIVTLLICLAAYYFGL</sequence>
<reference evidence="3" key="1">
    <citation type="journal article" date="2020" name="MBio">
        <title>Horizontal gene transfer to a defensive symbiont with a reduced genome amongst a multipartite beetle microbiome.</title>
        <authorList>
            <person name="Waterworth S.C."/>
            <person name="Florez L.V."/>
            <person name="Rees E.R."/>
            <person name="Hertweck C."/>
            <person name="Kaltenpoth M."/>
            <person name="Kwan J.C."/>
        </authorList>
    </citation>
    <scope>NUCLEOTIDE SEQUENCE [LARGE SCALE GENOMIC DNA]</scope>
</reference>
<proteinExistence type="predicted"/>
<keyword evidence="1" id="KW-0812">Transmembrane</keyword>
<evidence type="ECO:0000313" key="2">
    <source>
        <dbReference type="EMBL" id="KAF1022833.1"/>
    </source>
</evidence>
<name>A0A833UPT8_ACIBZ</name>
<dbReference type="EMBL" id="WNDP01000086">
    <property type="protein sequence ID" value="KAF1022833.1"/>
    <property type="molecule type" value="Genomic_DNA"/>
</dbReference>
<accession>A0A833UPT8</accession>
<dbReference type="Proteomes" id="UP000490535">
    <property type="component" value="Unassembled WGS sequence"/>
</dbReference>
<gene>
    <name evidence="2" type="ORF">GAK29_03090</name>
</gene>
<dbReference type="AlphaFoldDB" id="A0A833UPT8"/>
<keyword evidence="1" id="KW-0472">Membrane</keyword>
<protein>
    <submittedName>
        <fullName evidence="2">Uncharacterized protein</fullName>
    </submittedName>
</protein>
<comment type="caution">
    <text evidence="2">The sequence shown here is derived from an EMBL/GenBank/DDBJ whole genome shotgun (WGS) entry which is preliminary data.</text>
</comment>
<organism evidence="2 3">
    <name type="scientific">Acinetobacter bereziniae</name>
    <name type="common">Acinetobacter genomosp. 10</name>
    <dbReference type="NCBI Taxonomy" id="106648"/>
    <lineage>
        <taxon>Bacteria</taxon>
        <taxon>Pseudomonadati</taxon>
        <taxon>Pseudomonadota</taxon>
        <taxon>Gammaproteobacteria</taxon>
        <taxon>Moraxellales</taxon>
        <taxon>Moraxellaceae</taxon>
        <taxon>Acinetobacter</taxon>
    </lineage>
</organism>
<keyword evidence="1" id="KW-1133">Transmembrane helix</keyword>
<evidence type="ECO:0000256" key="1">
    <source>
        <dbReference type="SAM" id="Phobius"/>
    </source>
</evidence>
<feature type="transmembrane region" description="Helical" evidence="1">
    <location>
        <begin position="324"/>
        <end position="343"/>
    </location>
</feature>